<dbReference type="Proteomes" id="UP000199693">
    <property type="component" value="Unassembled WGS sequence"/>
</dbReference>
<dbReference type="SUPFAM" id="SSF52172">
    <property type="entry name" value="CheY-like"/>
    <property type="match status" value="1"/>
</dbReference>
<protein>
    <recommendedName>
        <fullName evidence="5">Response regulatory domain-containing protein</fullName>
    </recommendedName>
</protein>
<dbReference type="EMBL" id="FNEC01000015">
    <property type="protein sequence ID" value="SDJ30379.1"/>
    <property type="molecule type" value="Genomic_DNA"/>
</dbReference>
<accession>A0A239KEI7</accession>
<evidence type="ECO:0008006" key="5">
    <source>
        <dbReference type="Google" id="ProtNLM"/>
    </source>
</evidence>
<dbReference type="InterPro" id="IPR011006">
    <property type="entry name" value="CheY-like_superfamily"/>
</dbReference>
<organism evidence="1 4">
    <name type="scientific">Pseudomonas delhiensis</name>
    <dbReference type="NCBI Taxonomy" id="366289"/>
    <lineage>
        <taxon>Bacteria</taxon>
        <taxon>Pseudomonadati</taxon>
        <taxon>Pseudomonadota</taxon>
        <taxon>Gammaproteobacteria</taxon>
        <taxon>Pseudomonadales</taxon>
        <taxon>Pseudomonadaceae</taxon>
        <taxon>Pseudomonas</taxon>
    </lineage>
</organism>
<reference evidence="2 3" key="2">
    <citation type="submission" date="2017-06" db="EMBL/GenBank/DDBJ databases">
        <authorList>
            <person name="Varghese N."/>
            <person name="Submissions S."/>
        </authorList>
    </citation>
    <scope>NUCLEOTIDE SEQUENCE [LARGE SCALE GENOMIC DNA]</scope>
    <source>
        <strain evidence="2 3">RLD-1</strain>
    </source>
</reference>
<dbReference type="RefSeq" id="WP_089392299.1">
    <property type="nucleotide sequence ID" value="NZ_FNEC01000015.1"/>
</dbReference>
<dbReference type="AlphaFoldDB" id="A0A239KEI7"/>
<proteinExistence type="predicted"/>
<evidence type="ECO:0000313" key="1">
    <source>
        <dbReference type="EMBL" id="SDJ30379.1"/>
    </source>
</evidence>
<dbReference type="EMBL" id="FZPC01000015">
    <property type="protein sequence ID" value="SNT16063.1"/>
    <property type="molecule type" value="Genomic_DNA"/>
</dbReference>
<reference evidence="1 4" key="1">
    <citation type="submission" date="2016-10" db="EMBL/GenBank/DDBJ databases">
        <authorList>
            <person name="de Groot N.N."/>
        </authorList>
    </citation>
    <scope>NUCLEOTIDE SEQUENCE [LARGE SCALE GENOMIC DNA]</scope>
    <source>
        <strain evidence="1 4">CCM 7361</strain>
    </source>
</reference>
<gene>
    <name evidence="1" type="ORF">SAMN05216189_101524</name>
    <name evidence="2" type="ORF">SAMN06295949_115114</name>
</gene>
<name>A0A239KEI7_9PSED</name>
<evidence type="ECO:0000313" key="2">
    <source>
        <dbReference type="EMBL" id="SNT16063.1"/>
    </source>
</evidence>
<sequence>MASKALRILIADSRHHQLLLVERLLNQLGYHRIATASSLEEAQILGRCGHPFDVLIINGPLIASRSLDRMFLAGVCLNGLIYQGQFLPEQFVPLPPEGTCICLPGSLELPDLRAFMGRVDPQAARHIERRLALQP</sequence>
<keyword evidence="3" id="KW-1185">Reference proteome</keyword>
<evidence type="ECO:0000313" key="3">
    <source>
        <dbReference type="Proteomes" id="UP000198309"/>
    </source>
</evidence>
<dbReference type="Proteomes" id="UP000198309">
    <property type="component" value="Unassembled WGS sequence"/>
</dbReference>
<evidence type="ECO:0000313" key="4">
    <source>
        <dbReference type="Proteomes" id="UP000199693"/>
    </source>
</evidence>